<sequence>MFSTAVVTEAKEQKRERAIKAEWERLRETGLIKRDNLHTQRSKTPHKMTEPSSKTAISIVSITGKPFSPPSSPYPHQPVAREAGLDEIKGRETKGDQYALFFYWLKAARLPQLFLFAPASIAQCSPLG</sequence>
<evidence type="ECO:0000313" key="2">
    <source>
        <dbReference type="EMBL" id="KAK7508499.1"/>
    </source>
</evidence>
<gene>
    <name evidence="2" type="ORF">BaRGS_00000065</name>
</gene>
<dbReference type="AlphaFoldDB" id="A0ABD0M9J1"/>
<evidence type="ECO:0000256" key="1">
    <source>
        <dbReference type="SAM" id="MobiDB-lite"/>
    </source>
</evidence>
<dbReference type="Proteomes" id="UP001519460">
    <property type="component" value="Unassembled WGS sequence"/>
</dbReference>
<dbReference type="EMBL" id="JACVVK020000001">
    <property type="protein sequence ID" value="KAK7508499.1"/>
    <property type="molecule type" value="Genomic_DNA"/>
</dbReference>
<accession>A0ABD0M9J1</accession>
<feature type="region of interest" description="Disordered" evidence="1">
    <location>
        <begin position="34"/>
        <end position="55"/>
    </location>
</feature>
<protein>
    <submittedName>
        <fullName evidence="2">Uncharacterized protein</fullName>
    </submittedName>
</protein>
<name>A0ABD0M9J1_9CAEN</name>
<reference evidence="2 3" key="1">
    <citation type="journal article" date="2023" name="Sci. Data">
        <title>Genome assembly of the Korean intertidal mud-creeper Batillaria attramentaria.</title>
        <authorList>
            <person name="Patra A.K."/>
            <person name="Ho P.T."/>
            <person name="Jun S."/>
            <person name="Lee S.J."/>
            <person name="Kim Y."/>
            <person name="Won Y.J."/>
        </authorList>
    </citation>
    <scope>NUCLEOTIDE SEQUENCE [LARGE SCALE GENOMIC DNA]</scope>
    <source>
        <strain evidence="2">Wonlab-2016</strain>
    </source>
</reference>
<proteinExistence type="predicted"/>
<evidence type="ECO:0000313" key="3">
    <source>
        <dbReference type="Proteomes" id="UP001519460"/>
    </source>
</evidence>
<keyword evidence="3" id="KW-1185">Reference proteome</keyword>
<comment type="caution">
    <text evidence="2">The sequence shown here is derived from an EMBL/GenBank/DDBJ whole genome shotgun (WGS) entry which is preliminary data.</text>
</comment>
<organism evidence="2 3">
    <name type="scientific">Batillaria attramentaria</name>
    <dbReference type="NCBI Taxonomy" id="370345"/>
    <lineage>
        <taxon>Eukaryota</taxon>
        <taxon>Metazoa</taxon>
        <taxon>Spiralia</taxon>
        <taxon>Lophotrochozoa</taxon>
        <taxon>Mollusca</taxon>
        <taxon>Gastropoda</taxon>
        <taxon>Caenogastropoda</taxon>
        <taxon>Sorbeoconcha</taxon>
        <taxon>Cerithioidea</taxon>
        <taxon>Batillariidae</taxon>
        <taxon>Batillaria</taxon>
    </lineage>
</organism>